<keyword evidence="9 11" id="KW-0808">Transferase</keyword>
<dbReference type="GO" id="GO:0044209">
    <property type="term" value="P:AMP salvage"/>
    <property type="evidence" value="ECO:0007669"/>
    <property type="project" value="UniProtKB-UniRule"/>
</dbReference>
<comment type="subunit">
    <text evidence="11">Homodimer.</text>
</comment>
<dbReference type="GO" id="GO:0016208">
    <property type="term" value="F:AMP binding"/>
    <property type="evidence" value="ECO:0007669"/>
    <property type="project" value="TreeGrafter"/>
</dbReference>
<dbReference type="Gene3D" id="3.40.50.2020">
    <property type="match status" value="1"/>
</dbReference>
<dbReference type="GO" id="GO:0002055">
    <property type="term" value="F:adenine binding"/>
    <property type="evidence" value="ECO:0007669"/>
    <property type="project" value="TreeGrafter"/>
</dbReference>
<dbReference type="AlphaFoldDB" id="A0A2A4G8N7"/>
<gene>
    <name evidence="11" type="primary">apt</name>
    <name evidence="13" type="ORF">B7P33_08650</name>
</gene>
<keyword evidence="8 11" id="KW-0328">Glycosyltransferase</keyword>
<dbReference type="GO" id="GO:0003999">
    <property type="term" value="F:adenine phosphoribosyltransferase activity"/>
    <property type="evidence" value="ECO:0007669"/>
    <property type="project" value="UniProtKB-UniRule"/>
</dbReference>
<evidence type="ECO:0000256" key="11">
    <source>
        <dbReference type="HAMAP-Rule" id="MF_00004"/>
    </source>
</evidence>
<sequence length="170" mass="18635">MDLKKFVRDVPDFPKDGILFKDLTTLWKSPEALKEAGKKLLELVDNHQIDVVIGIESRGFVFAPMMAVELQAGFVPVRKKGKLPAQTLQAEYALEYGTDVLEIHTDAIKKGDRVLIHDDVLATGGTAAAVVELVQRMGGEVVQCNFIMELGFLNGRGKLQGVPVAALLDY</sequence>
<dbReference type="NCBIfam" id="NF002636">
    <property type="entry name" value="PRK02304.1-5"/>
    <property type="match status" value="1"/>
</dbReference>
<dbReference type="Proteomes" id="UP000219559">
    <property type="component" value="Unassembled WGS sequence"/>
</dbReference>
<comment type="similarity">
    <text evidence="5 11">Belongs to the purine/pyrimidine phosphoribosyltransferase family.</text>
</comment>
<dbReference type="HAMAP" id="MF_00004">
    <property type="entry name" value="Aden_phosphoribosyltr"/>
    <property type="match status" value="1"/>
</dbReference>
<keyword evidence="7 11" id="KW-0963">Cytoplasm</keyword>
<proteinExistence type="inferred from homology"/>
<evidence type="ECO:0000256" key="8">
    <source>
        <dbReference type="ARBA" id="ARBA00022676"/>
    </source>
</evidence>
<dbReference type="GO" id="GO:0006168">
    <property type="term" value="P:adenine salvage"/>
    <property type="evidence" value="ECO:0007669"/>
    <property type="project" value="InterPro"/>
</dbReference>
<dbReference type="FunFam" id="3.40.50.2020:FF:000021">
    <property type="entry name" value="Adenine phosphoribosyltransferase"/>
    <property type="match status" value="1"/>
</dbReference>
<dbReference type="PANTHER" id="PTHR32315">
    <property type="entry name" value="ADENINE PHOSPHORIBOSYLTRANSFERASE"/>
    <property type="match status" value="1"/>
</dbReference>
<evidence type="ECO:0000256" key="4">
    <source>
        <dbReference type="ARBA" id="ARBA00004659"/>
    </source>
</evidence>
<keyword evidence="14" id="KW-1185">Reference proteome</keyword>
<dbReference type="InterPro" id="IPR000836">
    <property type="entry name" value="PRTase_dom"/>
</dbReference>
<comment type="caution">
    <text evidence="13">The sequence shown here is derived from an EMBL/GenBank/DDBJ whole genome shotgun (WGS) entry which is preliminary data.</text>
</comment>
<reference evidence="13 14" key="1">
    <citation type="submission" date="2017-04" db="EMBL/GenBank/DDBJ databases">
        <title>A new member of the family Flavobacteriaceae isolated from ascidians.</title>
        <authorList>
            <person name="Chen L."/>
        </authorList>
    </citation>
    <scope>NUCLEOTIDE SEQUENCE [LARGE SCALE GENOMIC DNA]</scope>
    <source>
        <strain evidence="13 14">HQA918</strain>
    </source>
</reference>
<evidence type="ECO:0000259" key="12">
    <source>
        <dbReference type="Pfam" id="PF00156"/>
    </source>
</evidence>
<dbReference type="InterPro" id="IPR050054">
    <property type="entry name" value="UPRTase/APRTase"/>
</dbReference>
<keyword evidence="10 11" id="KW-0660">Purine salvage</keyword>
<evidence type="ECO:0000256" key="6">
    <source>
        <dbReference type="ARBA" id="ARBA00011893"/>
    </source>
</evidence>
<evidence type="ECO:0000313" key="14">
    <source>
        <dbReference type="Proteomes" id="UP000219559"/>
    </source>
</evidence>
<evidence type="ECO:0000256" key="9">
    <source>
        <dbReference type="ARBA" id="ARBA00022679"/>
    </source>
</evidence>
<comment type="pathway">
    <text evidence="4 11">Purine metabolism; AMP biosynthesis via salvage pathway; AMP from adenine: step 1/1.</text>
</comment>
<dbReference type="UniPathway" id="UPA00588">
    <property type="reaction ID" value="UER00646"/>
</dbReference>
<evidence type="ECO:0000256" key="2">
    <source>
        <dbReference type="ARBA" id="ARBA00003968"/>
    </source>
</evidence>
<comment type="subcellular location">
    <subcellularLocation>
        <location evidence="3 11">Cytoplasm</location>
    </subcellularLocation>
</comment>
<dbReference type="NCBIfam" id="NF002634">
    <property type="entry name" value="PRK02304.1-3"/>
    <property type="match status" value="1"/>
</dbReference>
<evidence type="ECO:0000256" key="5">
    <source>
        <dbReference type="ARBA" id="ARBA00008391"/>
    </source>
</evidence>
<evidence type="ECO:0000256" key="3">
    <source>
        <dbReference type="ARBA" id="ARBA00004496"/>
    </source>
</evidence>
<dbReference type="SUPFAM" id="SSF53271">
    <property type="entry name" value="PRTase-like"/>
    <property type="match status" value="1"/>
</dbReference>
<evidence type="ECO:0000256" key="7">
    <source>
        <dbReference type="ARBA" id="ARBA00022490"/>
    </source>
</evidence>
<dbReference type="GO" id="GO:0006166">
    <property type="term" value="P:purine ribonucleoside salvage"/>
    <property type="evidence" value="ECO:0007669"/>
    <property type="project" value="UniProtKB-UniRule"/>
</dbReference>
<name>A0A2A4G8N7_9FLAO</name>
<comment type="catalytic activity">
    <reaction evidence="1 11">
        <text>AMP + diphosphate = 5-phospho-alpha-D-ribose 1-diphosphate + adenine</text>
        <dbReference type="Rhea" id="RHEA:16609"/>
        <dbReference type="ChEBI" id="CHEBI:16708"/>
        <dbReference type="ChEBI" id="CHEBI:33019"/>
        <dbReference type="ChEBI" id="CHEBI:58017"/>
        <dbReference type="ChEBI" id="CHEBI:456215"/>
        <dbReference type="EC" id="2.4.2.7"/>
    </reaction>
</comment>
<dbReference type="CDD" id="cd06223">
    <property type="entry name" value="PRTases_typeI"/>
    <property type="match status" value="1"/>
</dbReference>
<evidence type="ECO:0000256" key="10">
    <source>
        <dbReference type="ARBA" id="ARBA00022726"/>
    </source>
</evidence>
<dbReference type="NCBIfam" id="TIGR01090">
    <property type="entry name" value="apt"/>
    <property type="match status" value="1"/>
</dbReference>
<feature type="domain" description="Phosphoribosyltransferase" evidence="12">
    <location>
        <begin position="28"/>
        <end position="144"/>
    </location>
</feature>
<dbReference type="InterPro" id="IPR005764">
    <property type="entry name" value="Ade_phspho_trans"/>
</dbReference>
<dbReference type="Pfam" id="PF00156">
    <property type="entry name" value="Pribosyltran"/>
    <property type="match status" value="1"/>
</dbReference>
<dbReference type="EC" id="2.4.2.7" evidence="6 11"/>
<dbReference type="GO" id="GO:0005737">
    <property type="term" value="C:cytoplasm"/>
    <property type="evidence" value="ECO:0007669"/>
    <property type="project" value="UniProtKB-SubCell"/>
</dbReference>
<evidence type="ECO:0000256" key="1">
    <source>
        <dbReference type="ARBA" id="ARBA00000868"/>
    </source>
</evidence>
<protein>
    <recommendedName>
        <fullName evidence="6 11">Adenine phosphoribosyltransferase</fullName>
        <shortName evidence="11">APRT</shortName>
        <ecNumber evidence="6 11">2.4.2.7</ecNumber>
    </recommendedName>
</protein>
<evidence type="ECO:0000313" key="13">
    <source>
        <dbReference type="EMBL" id="PCE64356.1"/>
    </source>
</evidence>
<comment type="function">
    <text evidence="2 11">Catalyzes a salvage reaction resulting in the formation of AMP, that is energically less costly than de novo synthesis.</text>
</comment>
<organism evidence="13 14">
    <name type="scientific">Sediminicola luteus</name>
    <dbReference type="NCBI Taxonomy" id="319238"/>
    <lineage>
        <taxon>Bacteria</taxon>
        <taxon>Pseudomonadati</taxon>
        <taxon>Bacteroidota</taxon>
        <taxon>Flavobacteriia</taxon>
        <taxon>Flavobacteriales</taxon>
        <taxon>Flavobacteriaceae</taxon>
        <taxon>Sediminicola</taxon>
    </lineage>
</organism>
<dbReference type="OrthoDB" id="9803963at2"/>
<accession>A0A2A4G8N7</accession>
<dbReference type="InterPro" id="IPR029057">
    <property type="entry name" value="PRTase-like"/>
</dbReference>
<dbReference type="EMBL" id="NBWU01000003">
    <property type="protein sequence ID" value="PCE64356.1"/>
    <property type="molecule type" value="Genomic_DNA"/>
</dbReference>
<dbReference type="RefSeq" id="WP_097440479.1">
    <property type="nucleotide sequence ID" value="NZ_KZ300476.1"/>
</dbReference>
<dbReference type="PANTHER" id="PTHR32315:SF3">
    <property type="entry name" value="ADENINE PHOSPHORIBOSYLTRANSFERASE"/>
    <property type="match status" value="1"/>
</dbReference>